<feature type="non-terminal residue" evidence="2">
    <location>
        <position position="1"/>
    </location>
</feature>
<keyword evidence="1" id="KW-0472">Membrane</keyword>
<name>A0A1B6IA15_9HEMI</name>
<gene>
    <name evidence="2" type="ORF">g.10863</name>
</gene>
<feature type="transmembrane region" description="Helical" evidence="1">
    <location>
        <begin position="100"/>
        <end position="120"/>
    </location>
</feature>
<protein>
    <submittedName>
        <fullName evidence="2">Uncharacterized protein</fullName>
    </submittedName>
</protein>
<organism evidence="2">
    <name type="scientific">Homalodisca liturata</name>
    <dbReference type="NCBI Taxonomy" id="320908"/>
    <lineage>
        <taxon>Eukaryota</taxon>
        <taxon>Metazoa</taxon>
        <taxon>Ecdysozoa</taxon>
        <taxon>Arthropoda</taxon>
        <taxon>Hexapoda</taxon>
        <taxon>Insecta</taxon>
        <taxon>Pterygota</taxon>
        <taxon>Neoptera</taxon>
        <taxon>Paraneoptera</taxon>
        <taxon>Hemiptera</taxon>
        <taxon>Auchenorrhyncha</taxon>
        <taxon>Membracoidea</taxon>
        <taxon>Cicadellidae</taxon>
        <taxon>Cicadellinae</taxon>
        <taxon>Proconiini</taxon>
        <taxon>Homalodisca</taxon>
    </lineage>
</organism>
<dbReference type="Pfam" id="PF24660">
    <property type="entry name" value="PGAP1_3rd"/>
    <property type="match status" value="1"/>
</dbReference>
<keyword evidence="1" id="KW-1133">Transmembrane helix</keyword>
<evidence type="ECO:0000256" key="1">
    <source>
        <dbReference type="SAM" id="Phobius"/>
    </source>
</evidence>
<feature type="non-terminal residue" evidence="2">
    <location>
        <position position="321"/>
    </location>
</feature>
<reference evidence="2" key="1">
    <citation type="submission" date="2015-11" db="EMBL/GenBank/DDBJ databases">
        <title>De novo transcriptome assembly of four potential Pierce s Disease insect vectors from Arizona vineyards.</title>
        <authorList>
            <person name="Tassone E.E."/>
        </authorList>
    </citation>
    <scope>NUCLEOTIDE SEQUENCE</scope>
</reference>
<keyword evidence="1" id="KW-0812">Transmembrane</keyword>
<dbReference type="EMBL" id="GECU01023954">
    <property type="protein sequence ID" value="JAS83752.1"/>
    <property type="molecule type" value="Transcribed_RNA"/>
</dbReference>
<dbReference type="AlphaFoldDB" id="A0A1B6IA15"/>
<evidence type="ECO:0000313" key="2">
    <source>
        <dbReference type="EMBL" id="JAS83752.1"/>
    </source>
</evidence>
<sequence length="321" mass="35697">VVAGPVCRRERGQAYRLVIQAQTCTNLSQPVVATLRVPWSHQHSSVVIRNNEGLTLPIMLHTARPAEWTVPSPYVTLFLDSKCTFSVRIESAPVDSLAQLVRLFSSQLVAYVAAILLLTLRQQMMSLSSQQHCLLFHHALLQGAKPYYVLPAVKIASSTLSWSNVPEPLRFLLPTPDLSSLQQSGLDFLLLPLFLYSVAFALTFLLGLLAYVAIVCSGSTLNKFALKFVGKLAGVSRTWTDWLMAAVDKVPFVVSVAMVAILLSSCGGLAMVIGTFYYFMRVCGMYEDYIEQLFFAPIKYIKDMVMARWRGRQLPVVDDVI</sequence>
<accession>A0A1B6IA15</accession>
<feature type="transmembrane region" description="Helical" evidence="1">
    <location>
        <begin position="252"/>
        <end position="279"/>
    </location>
</feature>
<feature type="transmembrane region" description="Helical" evidence="1">
    <location>
        <begin position="188"/>
        <end position="214"/>
    </location>
</feature>
<proteinExistence type="predicted"/>